<dbReference type="Proteomes" id="UP000017831">
    <property type="component" value="Unassembled WGS sequence"/>
</dbReference>
<sequence length="86" mass="9311">MSKLNRAIPSSAVGAGSARIHKANCFRAGEPRPYELNDSIIRGLTQLLFFILYQGIYTDYSPLIAATPGRTFPSIASSKAPPPVEM</sequence>
<dbReference type="HOGENOM" id="CLU_2491372_0_0_10"/>
<proteinExistence type="predicted"/>
<comment type="caution">
    <text evidence="1">The sequence shown here is derived from an EMBL/GenBank/DDBJ whole genome shotgun (WGS) entry which is preliminary data.</text>
</comment>
<dbReference type="AlphaFoldDB" id="U6RDP3"/>
<evidence type="ECO:0000313" key="2">
    <source>
        <dbReference type="Proteomes" id="UP000017831"/>
    </source>
</evidence>
<protein>
    <submittedName>
        <fullName evidence="1">Uncharacterized protein</fullName>
    </submittedName>
</protein>
<reference evidence="1 2" key="1">
    <citation type="submission" date="2013-04" db="EMBL/GenBank/DDBJ databases">
        <title>The Genome Sequence of Bacteroides massiliensis DSM 17679.</title>
        <authorList>
            <consortium name="The Broad Institute Genomics Platform"/>
            <person name="Earl A."/>
            <person name="Ward D."/>
            <person name="Feldgarden M."/>
            <person name="Gevers D."/>
            <person name="Martens E."/>
            <person name="Fenner L."/>
            <person name="Roux V."/>
            <person name="Mallet M.N."/>
            <person name="Raoult D."/>
            <person name="Walker B."/>
            <person name="Young S."/>
            <person name="Zeng Q."/>
            <person name="Gargeya S."/>
            <person name="Fitzgerald M."/>
            <person name="Haas B."/>
            <person name="Abouelleil A."/>
            <person name="Allen A.W."/>
            <person name="Alvarado L."/>
            <person name="Arachchi H.M."/>
            <person name="Berlin A.M."/>
            <person name="Chapman S.B."/>
            <person name="Gainer-Dewar J."/>
            <person name="Goldberg J."/>
            <person name="Griggs A."/>
            <person name="Gujja S."/>
            <person name="Hansen M."/>
            <person name="Howarth C."/>
            <person name="Imamovic A."/>
            <person name="Ireland A."/>
            <person name="Larimer J."/>
            <person name="McCowan C."/>
            <person name="Murphy C."/>
            <person name="Pearson M."/>
            <person name="Poon T.W."/>
            <person name="Priest M."/>
            <person name="Roberts A."/>
            <person name="Saif S."/>
            <person name="Shea T."/>
            <person name="Sisk P."/>
            <person name="Sykes S."/>
            <person name="Wortman J."/>
            <person name="Nusbaum C."/>
            <person name="Birren B."/>
        </authorList>
    </citation>
    <scope>NUCLEOTIDE SEQUENCE [LARGE SCALE GENOMIC DNA]</scope>
    <source>
        <strain evidence="2">B84634 / Timone 84634 / DSM 17679 / JCM 13223</strain>
    </source>
</reference>
<name>U6RDP3_9BACT</name>
<accession>U6RDP3</accession>
<evidence type="ECO:0000313" key="1">
    <source>
        <dbReference type="EMBL" id="EOA54754.1"/>
    </source>
</evidence>
<organism evidence="1 2">
    <name type="scientific">Phocaeicola massiliensis B84634 = Timone 84634 = DSM 17679 = JCM 13223</name>
    <dbReference type="NCBI Taxonomy" id="1121098"/>
    <lineage>
        <taxon>Bacteria</taxon>
        <taxon>Pseudomonadati</taxon>
        <taxon>Bacteroidota</taxon>
        <taxon>Bacteroidia</taxon>
        <taxon>Bacteroidales</taxon>
        <taxon>Bacteroidaceae</taxon>
        <taxon>Phocaeicola</taxon>
    </lineage>
</organism>
<keyword evidence="2" id="KW-1185">Reference proteome</keyword>
<dbReference type="EMBL" id="AQHY01000025">
    <property type="protein sequence ID" value="EOA54754.1"/>
    <property type="molecule type" value="Genomic_DNA"/>
</dbReference>
<gene>
    <name evidence="1" type="ORF">HMPREF1534_02147</name>
</gene>